<protein>
    <submittedName>
        <fullName evidence="1">Uncharacterized protein</fullName>
    </submittedName>
</protein>
<organism evidence="1 2">
    <name type="scientific">Chelatococcus asaccharovorans</name>
    <dbReference type="NCBI Taxonomy" id="28210"/>
    <lineage>
        <taxon>Bacteria</taxon>
        <taxon>Pseudomonadati</taxon>
        <taxon>Pseudomonadota</taxon>
        <taxon>Alphaproteobacteria</taxon>
        <taxon>Hyphomicrobiales</taxon>
        <taxon>Chelatococcaceae</taxon>
        <taxon>Chelatococcus</taxon>
    </lineage>
</organism>
<reference evidence="1 2" key="1">
    <citation type="submission" date="2018-05" db="EMBL/GenBank/DDBJ databases">
        <title>Genomic Encyclopedia of Type Strains, Phase IV (KMG-IV): sequencing the most valuable type-strain genomes for metagenomic binning, comparative biology and taxonomic classification.</title>
        <authorList>
            <person name="Goeker M."/>
        </authorList>
    </citation>
    <scope>NUCLEOTIDE SEQUENCE [LARGE SCALE GENOMIC DNA]</scope>
    <source>
        <strain evidence="1 2">DSM 6462</strain>
    </source>
</reference>
<keyword evidence="2" id="KW-1185">Reference proteome</keyword>
<gene>
    <name evidence="1" type="ORF">C7450_107187</name>
</gene>
<accession>A0A2V3U4D8</accession>
<comment type="caution">
    <text evidence="1">The sequence shown here is derived from an EMBL/GenBank/DDBJ whole genome shotgun (WGS) entry which is preliminary data.</text>
</comment>
<proteinExistence type="predicted"/>
<dbReference type="Proteomes" id="UP000248021">
    <property type="component" value="Unassembled WGS sequence"/>
</dbReference>
<evidence type="ECO:0000313" key="2">
    <source>
        <dbReference type="Proteomes" id="UP000248021"/>
    </source>
</evidence>
<dbReference type="AlphaFoldDB" id="A0A2V3U4D8"/>
<name>A0A2V3U4D8_9HYPH</name>
<dbReference type="EMBL" id="QJJK01000007">
    <property type="protein sequence ID" value="PXW57148.1"/>
    <property type="molecule type" value="Genomic_DNA"/>
</dbReference>
<evidence type="ECO:0000313" key="1">
    <source>
        <dbReference type="EMBL" id="PXW57148.1"/>
    </source>
</evidence>
<sequence>MVRYIARPDGSALYDASRVMQAVAAARMTDVRGCQGLADRCFELPGAGWEFGVLGCQVPGFFSSHMSGNARGWPANLDIKQ</sequence>